<reference evidence="2 3" key="1">
    <citation type="journal article" date="2023" name="Int J Dairy Technol">
        <title>Genome based analysis of Pseudomonas paracarnis RQ057, a strain responsible for blue discoloration spoilage in processed cheese.</title>
        <authorList>
            <person name="Rodrigues Rd.S."/>
            <person name="Machado S.G."/>
            <person name="de Carvalho A.F."/>
            <person name="Nero L.A."/>
        </authorList>
    </citation>
    <scope>NUCLEOTIDE SEQUENCE [LARGE SCALE GENOMIC DNA]</scope>
    <source>
        <strain evidence="2 3">RQ057</strain>
    </source>
</reference>
<dbReference type="Proteomes" id="UP001336015">
    <property type="component" value="Unassembled WGS sequence"/>
</dbReference>
<keyword evidence="3" id="KW-1185">Reference proteome</keyword>
<name>A0ABU6C1U0_9PSED</name>
<proteinExistence type="predicted"/>
<accession>A0ABU6C1U0</accession>
<evidence type="ECO:0000313" key="2">
    <source>
        <dbReference type="EMBL" id="MEB3785921.1"/>
    </source>
</evidence>
<evidence type="ECO:0008006" key="4">
    <source>
        <dbReference type="Google" id="ProtNLM"/>
    </source>
</evidence>
<feature type="region of interest" description="Disordered" evidence="1">
    <location>
        <begin position="192"/>
        <end position="238"/>
    </location>
</feature>
<feature type="compositionally biased region" description="Basic and acidic residues" evidence="1">
    <location>
        <begin position="226"/>
        <end position="238"/>
    </location>
</feature>
<protein>
    <recommendedName>
        <fullName evidence="4">Bacterial toxin 47 domain-containing protein</fullName>
    </recommendedName>
</protein>
<organism evidence="2 3">
    <name type="scientific">Pseudomonas paracarnis</name>
    <dbReference type="NCBI Taxonomy" id="2750625"/>
    <lineage>
        <taxon>Bacteria</taxon>
        <taxon>Pseudomonadati</taxon>
        <taxon>Pseudomonadota</taxon>
        <taxon>Gammaproteobacteria</taxon>
        <taxon>Pseudomonadales</taxon>
        <taxon>Pseudomonadaceae</taxon>
        <taxon>Pseudomonas</taxon>
    </lineage>
</organism>
<gene>
    <name evidence="2" type="ORF">LLW09_25645</name>
</gene>
<dbReference type="RefSeq" id="WP_060767740.1">
    <property type="nucleotide sequence ID" value="NZ_CAJFCM010000001.1"/>
</dbReference>
<evidence type="ECO:0000256" key="1">
    <source>
        <dbReference type="SAM" id="MobiDB-lite"/>
    </source>
</evidence>
<sequence length="238" mass="25400">MLIDDLPRNGGEAALDGIVDIVKLSQKLPAEQFQAAMLSVQAMMGPMKLVVSVVANAAAEAVAGDQYREFKESKAIELAAKLTDRTVETMKGFHEEAKVDPDNLLHGNEYVVATEFLMDAVLGEVKSLGVKAGSTVFANGAKGINKIFEPGRTPKASELKQYAEAQGWKPVQTGGGTLKYLDANGIPRVTIKQGSSRAPGSADPHVEFKSATGQRTDAFGNPVTRKSPDNHTSIDFDL</sequence>
<evidence type="ECO:0000313" key="3">
    <source>
        <dbReference type="Proteomes" id="UP001336015"/>
    </source>
</evidence>
<dbReference type="EMBL" id="JAJGWQ010000021">
    <property type="protein sequence ID" value="MEB3785921.1"/>
    <property type="molecule type" value="Genomic_DNA"/>
</dbReference>
<comment type="caution">
    <text evidence="2">The sequence shown here is derived from an EMBL/GenBank/DDBJ whole genome shotgun (WGS) entry which is preliminary data.</text>
</comment>